<accession>A0A261FWJ5</accession>
<dbReference type="InterPro" id="IPR000843">
    <property type="entry name" value="HTH_LacI"/>
</dbReference>
<dbReference type="PANTHER" id="PTHR30146:SF109">
    <property type="entry name" value="HTH-TYPE TRANSCRIPTIONAL REGULATOR GALS"/>
    <property type="match status" value="1"/>
</dbReference>
<dbReference type="Gene3D" id="1.10.260.40">
    <property type="entry name" value="lambda repressor-like DNA-binding domains"/>
    <property type="match status" value="1"/>
</dbReference>
<dbReference type="RefSeq" id="WP_094730397.1">
    <property type="nucleotide sequence ID" value="NZ_MWWY01000036.1"/>
</dbReference>
<dbReference type="Pfam" id="PF00356">
    <property type="entry name" value="LacI"/>
    <property type="match status" value="1"/>
</dbReference>
<proteinExistence type="predicted"/>
<evidence type="ECO:0000256" key="2">
    <source>
        <dbReference type="ARBA" id="ARBA00023125"/>
    </source>
</evidence>
<dbReference type="CDD" id="cd01392">
    <property type="entry name" value="HTH_LacI"/>
    <property type="match status" value="1"/>
</dbReference>
<evidence type="ECO:0000256" key="3">
    <source>
        <dbReference type="ARBA" id="ARBA00023163"/>
    </source>
</evidence>
<name>A0A261FWJ5_9BIFI</name>
<keyword evidence="2" id="KW-0238">DNA-binding</keyword>
<evidence type="ECO:0000256" key="1">
    <source>
        <dbReference type="ARBA" id="ARBA00023015"/>
    </source>
</evidence>
<keyword evidence="1" id="KW-0805">Transcription regulation</keyword>
<gene>
    <name evidence="5" type="ORF">BHAP_1843</name>
</gene>
<dbReference type="SUPFAM" id="SSF47413">
    <property type="entry name" value="lambda repressor-like DNA-binding domains"/>
    <property type="match status" value="1"/>
</dbReference>
<dbReference type="PANTHER" id="PTHR30146">
    <property type="entry name" value="LACI-RELATED TRANSCRIPTIONAL REPRESSOR"/>
    <property type="match status" value="1"/>
</dbReference>
<keyword evidence="6" id="KW-1185">Reference proteome</keyword>
<dbReference type="InterPro" id="IPR046335">
    <property type="entry name" value="LacI/GalR-like_sensor"/>
</dbReference>
<evidence type="ECO:0000259" key="4">
    <source>
        <dbReference type="PROSITE" id="PS50932"/>
    </source>
</evidence>
<dbReference type="Pfam" id="PF13377">
    <property type="entry name" value="Peripla_BP_3"/>
    <property type="match status" value="1"/>
</dbReference>
<organism evidence="5 6">
    <name type="scientific">Bifidobacterium hapali</name>
    <dbReference type="NCBI Taxonomy" id="1630172"/>
    <lineage>
        <taxon>Bacteria</taxon>
        <taxon>Bacillati</taxon>
        <taxon>Actinomycetota</taxon>
        <taxon>Actinomycetes</taxon>
        <taxon>Bifidobacteriales</taxon>
        <taxon>Bifidobacteriaceae</taxon>
        <taxon>Bifidobacterium</taxon>
    </lineage>
</organism>
<dbReference type="InterPro" id="IPR010982">
    <property type="entry name" value="Lambda_DNA-bd_dom_sf"/>
</dbReference>
<dbReference type="OrthoDB" id="3563699at2"/>
<dbReference type="GO" id="GO:0003700">
    <property type="term" value="F:DNA-binding transcription factor activity"/>
    <property type="evidence" value="ECO:0007669"/>
    <property type="project" value="TreeGrafter"/>
</dbReference>
<comment type="caution">
    <text evidence="5">The sequence shown here is derived from an EMBL/GenBank/DDBJ whole genome shotgun (WGS) entry which is preliminary data.</text>
</comment>
<dbReference type="AlphaFoldDB" id="A0A261FWJ5"/>
<evidence type="ECO:0000313" key="6">
    <source>
        <dbReference type="Proteomes" id="UP000216074"/>
    </source>
</evidence>
<evidence type="ECO:0000313" key="5">
    <source>
        <dbReference type="EMBL" id="OZG63560.1"/>
    </source>
</evidence>
<dbReference type="GO" id="GO:0000976">
    <property type="term" value="F:transcription cis-regulatory region binding"/>
    <property type="evidence" value="ECO:0007669"/>
    <property type="project" value="TreeGrafter"/>
</dbReference>
<reference evidence="5 6" key="1">
    <citation type="journal article" date="2017" name="BMC Genomics">
        <title>Comparative genomic and phylogenomic analyses of the Bifidobacteriaceae family.</title>
        <authorList>
            <person name="Lugli G.A."/>
            <person name="Milani C."/>
            <person name="Turroni F."/>
            <person name="Duranti S."/>
            <person name="Mancabelli L."/>
            <person name="Mangifesta M."/>
            <person name="Ferrario C."/>
            <person name="Modesto M."/>
            <person name="Mattarelli P."/>
            <person name="Jiri K."/>
            <person name="van Sinderen D."/>
            <person name="Ventura M."/>
        </authorList>
    </citation>
    <scope>NUCLEOTIDE SEQUENCE [LARGE SCALE GENOMIC DNA]</scope>
    <source>
        <strain evidence="5 6">DSM 100202</strain>
    </source>
</reference>
<dbReference type="EMBL" id="MWWY01000036">
    <property type="protein sequence ID" value="OZG63560.1"/>
    <property type="molecule type" value="Genomic_DNA"/>
</dbReference>
<dbReference type="InterPro" id="IPR028082">
    <property type="entry name" value="Peripla_BP_I"/>
</dbReference>
<dbReference type="CDD" id="cd06267">
    <property type="entry name" value="PBP1_LacI_sugar_binding-like"/>
    <property type="match status" value="1"/>
</dbReference>
<dbReference type="SMART" id="SM00354">
    <property type="entry name" value="HTH_LACI"/>
    <property type="match status" value="1"/>
</dbReference>
<dbReference type="Gene3D" id="3.40.50.2300">
    <property type="match status" value="2"/>
</dbReference>
<feature type="domain" description="HTH lacI-type" evidence="4">
    <location>
        <begin position="2"/>
        <end position="56"/>
    </location>
</feature>
<dbReference type="Proteomes" id="UP000216074">
    <property type="component" value="Unassembled WGS sequence"/>
</dbReference>
<dbReference type="PROSITE" id="PS00356">
    <property type="entry name" value="HTH_LACI_1"/>
    <property type="match status" value="1"/>
</dbReference>
<keyword evidence="3" id="KW-0804">Transcription</keyword>
<sequence>MVTMRDIAAEAGVSQATVSYALRNDPSISAATRDKILKVAEKLHYSANLSARTLRSGRSNAIALVVQDLHNPYSMHLSDAVSQYAFSRGYQILVQQTQSATENESSVLQYISSAICDGVIFSPTKLPIADVHARLAGKPAVLLSPLEYHTGYDTMSAPCEQGAFTATSYLLSRGCQRLLFYCSDYADYDDIKCARDSGWQRVAGFQRALLRNGIEPTPSHFVPHRSWNRESSYAAIVDVARHSGVTFDGVVCVNDESAIGVMRGLLDCGVRIPEDVSVIGFDGILEGKFYTPPLTTIAIDYDDFARQTVDALIARIEGDKSPVRDMTVATRLVVRESTR</sequence>
<dbReference type="SUPFAM" id="SSF53822">
    <property type="entry name" value="Periplasmic binding protein-like I"/>
    <property type="match status" value="1"/>
</dbReference>
<dbReference type="PROSITE" id="PS50932">
    <property type="entry name" value="HTH_LACI_2"/>
    <property type="match status" value="1"/>
</dbReference>
<protein>
    <submittedName>
        <fullName evidence="5">Periplasmic binding protein-like domain-containing protein</fullName>
    </submittedName>
</protein>